<sequence length="99" mass="10446">MLGVGTWMSGYEERTKTRGVGGRNEGSWNVSSSEARRLGADSGCQALFGPEELTKHVVASVADAFFNLNAALMIISLAPSGYAVLLGDTQPLPTSISRN</sequence>
<feature type="region of interest" description="Disordered" evidence="1">
    <location>
        <begin position="1"/>
        <end position="29"/>
    </location>
</feature>
<evidence type="ECO:0000256" key="1">
    <source>
        <dbReference type="SAM" id="MobiDB-lite"/>
    </source>
</evidence>
<keyword evidence="3" id="KW-1185">Reference proteome</keyword>
<dbReference type="AlphaFoldDB" id="A0A409WLG1"/>
<evidence type="ECO:0000313" key="2">
    <source>
        <dbReference type="EMBL" id="PPQ79358.1"/>
    </source>
</evidence>
<reference evidence="2 3" key="1">
    <citation type="journal article" date="2018" name="Evol. Lett.">
        <title>Horizontal gene cluster transfer increased hallucinogenic mushroom diversity.</title>
        <authorList>
            <person name="Reynolds H.T."/>
            <person name="Vijayakumar V."/>
            <person name="Gluck-Thaler E."/>
            <person name="Korotkin H.B."/>
            <person name="Matheny P.B."/>
            <person name="Slot J.C."/>
        </authorList>
    </citation>
    <scope>NUCLEOTIDE SEQUENCE [LARGE SCALE GENOMIC DNA]</scope>
    <source>
        <strain evidence="2 3">SRW20</strain>
    </source>
</reference>
<comment type="caution">
    <text evidence="2">The sequence shown here is derived from an EMBL/GenBank/DDBJ whole genome shotgun (WGS) entry which is preliminary data.</text>
</comment>
<proteinExistence type="predicted"/>
<evidence type="ECO:0000313" key="3">
    <source>
        <dbReference type="Proteomes" id="UP000284706"/>
    </source>
</evidence>
<dbReference type="InParanoid" id="A0A409WLG1"/>
<dbReference type="Proteomes" id="UP000284706">
    <property type="component" value="Unassembled WGS sequence"/>
</dbReference>
<name>A0A409WLG1_9AGAR</name>
<organism evidence="2 3">
    <name type="scientific">Gymnopilus dilepis</name>
    <dbReference type="NCBI Taxonomy" id="231916"/>
    <lineage>
        <taxon>Eukaryota</taxon>
        <taxon>Fungi</taxon>
        <taxon>Dikarya</taxon>
        <taxon>Basidiomycota</taxon>
        <taxon>Agaricomycotina</taxon>
        <taxon>Agaricomycetes</taxon>
        <taxon>Agaricomycetidae</taxon>
        <taxon>Agaricales</taxon>
        <taxon>Agaricineae</taxon>
        <taxon>Hymenogastraceae</taxon>
        <taxon>Gymnopilus</taxon>
    </lineage>
</organism>
<dbReference type="EMBL" id="NHYE01005003">
    <property type="protein sequence ID" value="PPQ79358.1"/>
    <property type="molecule type" value="Genomic_DNA"/>
</dbReference>
<protein>
    <submittedName>
        <fullName evidence="2">Uncharacterized protein</fullName>
    </submittedName>
</protein>
<accession>A0A409WLG1</accession>
<gene>
    <name evidence="2" type="ORF">CVT26_007740</name>
</gene>